<evidence type="ECO:0000256" key="1">
    <source>
        <dbReference type="SAM" id="MobiDB-lite"/>
    </source>
</evidence>
<dbReference type="GeneID" id="31356898"/>
<proteinExistence type="predicted"/>
<sequence length="448" mass="51180">MNANDILEGNIYKSFQIKMDIPKTYEEFIICDEVMKQRLFAEITDCVKTIKKINKTSQLRFSVSHISNERKVKLSDYQTHLSKMGVLSINNSLIKVIMDKTKRVATSEFKQNVDTKIIQTPAVNRLENGMQDHEFVFIFRIFRKAFIEKGKYLYTSKIVESVLQPAHYHYNKEDKRALLIKNGRATEPHELSTLELKNEISKFYCHYQSADKFNGNEDEANRQEYLGLYSNIARFLKYILFSKKNTVNPPAVPQRQHVRAVAQTLQPAVVQVLQPALTQSPQPAFPQSPQPALTQSPQPAFPQSPQPTFDQSPRSAVVQVHHPIGVNELYQLPANNGNTLYSQPMYSNQFDPNTFRLVDHSVYTTNNSLYISGQLQSQHPQYNSIGTVPVNNSNNTALIQQSPGTTDDFDSSQSSQENYHGVGGSTIVTTPRLPNRQFTFHPYQHTRY</sequence>
<dbReference type="InParanoid" id="D3AZ29"/>
<reference evidence="2 3" key="1">
    <citation type="journal article" date="2011" name="Genome Res.">
        <title>Phylogeny-wide analysis of social amoeba genomes highlights ancient origins for complex intercellular communication.</title>
        <authorList>
            <person name="Heidel A.J."/>
            <person name="Lawal H.M."/>
            <person name="Felder M."/>
            <person name="Schilde C."/>
            <person name="Helps N.R."/>
            <person name="Tunggal B."/>
            <person name="Rivero F."/>
            <person name="John U."/>
            <person name="Schleicher M."/>
            <person name="Eichinger L."/>
            <person name="Platzer M."/>
            <person name="Noegel A.A."/>
            <person name="Schaap P."/>
            <person name="Gloeckner G."/>
        </authorList>
    </citation>
    <scope>NUCLEOTIDE SEQUENCE [LARGE SCALE GENOMIC DNA]</scope>
    <source>
        <strain evidence="3">ATCC 26659 / Pp 5 / PN500</strain>
    </source>
</reference>
<keyword evidence="3" id="KW-1185">Reference proteome</keyword>
<evidence type="ECO:0000313" key="3">
    <source>
        <dbReference type="Proteomes" id="UP000001396"/>
    </source>
</evidence>
<dbReference type="RefSeq" id="XP_020437693.1">
    <property type="nucleotide sequence ID" value="XM_020572378.1"/>
</dbReference>
<protein>
    <submittedName>
        <fullName evidence="2">Uncharacterized protein</fullName>
    </submittedName>
</protein>
<dbReference type="Proteomes" id="UP000001396">
    <property type="component" value="Unassembled WGS sequence"/>
</dbReference>
<feature type="region of interest" description="Disordered" evidence="1">
    <location>
        <begin position="402"/>
        <end position="430"/>
    </location>
</feature>
<organism evidence="2 3">
    <name type="scientific">Heterostelium pallidum (strain ATCC 26659 / Pp 5 / PN500)</name>
    <name type="common">Cellular slime mold</name>
    <name type="synonym">Polysphondylium pallidum</name>
    <dbReference type="NCBI Taxonomy" id="670386"/>
    <lineage>
        <taxon>Eukaryota</taxon>
        <taxon>Amoebozoa</taxon>
        <taxon>Evosea</taxon>
        <taxon>Eumycetozoa</taxon>
        <taxon>Dictyostelia</taxon>
        <taxon>Acytosteliales</taxon>
        <taxon>Acytosteliaceae</taxon>
        <taxon>Heterostelium</taxon>
    </lineage>
</organism>
<dbReference type="AlphaFoldDB" id="D3AZ29"/>
<gene>
    <name evidence="2" type="ORF">PPL_01369</name>
</gene>
<dbReference type="EMBL" id="ADBJ01000006">
    <property type="protein sequence ID" value="EFA85586.1"/>
    <property type="molecule type" value="Genomic_DNA"/>
</dbReference>
<feature type="region of interest" description="Disordered" evidence="1">
    <location>
        <begin position="279"/>
        <end position="316"/>
    </location>
</feature>
<name>D3AZ29_HETP5</name>
<comment type="caution">
    <text evidence="2">The sequence shown here is derived from an EMBL/GenBank/DDBJ whole genome shotgun (WGS) entry which is preliminary data.</text>
</comment>
<accession>D3AZ29</accession>
<evidence type="ECO:0000313" key="2">
    <source>
        <dbReference type="EMBL" id="EFA85586.1"/>
    </source>
</evidence>